<reference evidence="2" key="1">
    <citation type="submission" date="2021-10" db="EMBL/GenBank/DDBJ databases">
        <title>Tropical sea cucumber genome reveals ecological adaptation and Cuvierian tubules defense mechanism.</title>
        <authorList>
            <person name="Chen T."/>
        </authorList>
    </citation>
    <scope>NUCLEOTIDE SEQUENCE</scope>
    <source>
        <strain evidence="2">Nanhai2018</strain>
        <tissue evidence="2">Muscle</tissue>
    </source>
</reference>
<protein>
    <submittedName>
        <fullName evidence="2">Uncharacterized protein</fullName>
    </submittedName>
</protein>
<evidence type="ECO:0000256" key="1">
    <source>
        <dbReference type="SAM" id="MobiDB-lite"/>
    </source>
</evidence>
<comment type="caution">
    <text evidence="2">The sequence shown here is derived from an EMBL/GenBank/DDBJ whole genome shotgun (WGS) entry which is preliminary data.</text>
</comment>
<gene>
    <name evidence="2" type="ORF">HOLleu_23498</name>
</gene>
<evidence type="ECO:0000313" key="3">
    <source>
        <dbReference type="Proteomes" id="UP001152320"/>
    </source>
</evidence>
<dbReference type="AlphaFoldDB" id="A0A9Q1BVF6"/>
<name>A0A9Q1BVF6_HOLLE</name>
<sequence>MSTHTLRVQSSHFCSNRPGTRIPRPGQNHRRHSLVAGPSVDACTAGKYLMGSRYSYTWNE</sequence>
<feature type="region of interest" description="Disordered" evidence="1">
    <location>
        <begin position="1"/>
        <end position="32"/>
    </location>
</feature>
<evidence type="ECO:0000313" key="2">
    <source>
        <dbReference type="EMBL" id="KAJ8033304.1"/>
    </source>
</evidence>
<dbReference type="Proteomes" id="UP001152320">
    <property type="component" value="Chromosome 11"/>
</dbReference>
<organism evidence="2 3">
    <name type="scientific">Holothuria leucospilota</name>
    <name type="common">Black long sea cucumber</name>
    <name type="synonym">Mertensiothuria leucospilota</name>
    <dbReference type="NCBI Taxonomy" id="206669"/>
    <lineage>
        <taxon>Eukaryota</taxon>
        <taxon>Metazoa</taxon>
        <taxon>Echinodermata</taxon>
        <taxon>Eleutherozoa</taxon>
        <taxon>Echinozoa</taxon>
        <taxon>Holothuroidea</taxon>
        <taxon>Aspidochirotacea</taxon>
        <taxon>Aspidochirotida</taxon>
        <taxon>Holothuriidae</taxon>
        <taxon>Holothuria</taxon>
    </lineage>
</organism>
<feature type="compositionally biased region" description="Polar residues" evidence="1">
    <location>
        <begin position="1"/>
        <end position="18"/>
    </location>
</feature>
<keyword evidence="3" id="KW-1185">Reference proteome</keyword>
<accession>A0A9Q1BVF6</accession>
<proteinExistence type="predicted"/>
<dbReference type="EMBL" id="JAIZAY010000011">
    <property type="protein sequence ID" value="KAJ8033304.1"/>
    <property type="molecule type" value="Genomic_DNA"/>
</dbReference>